<evidence type="ECO:0000256" key="5">
    <source>
        <dbReference type="ARBA" id="ARBA00023163"/>
    </source>
</evidence>
<evidence type="ECO:0000259" key="9">
    <source>
        <dbReference type="Pfam" id="PF08281"/>
    </source>
</evidence>
<dbReference type="SUPFAM" id="SSF88659">
    <property type="entry name" value="Sigma3 and sigma4 domains of RNA polymerase sigma factors"/>
    <property type="match status" value="1"/>
</dbReference>
<feature type="region of interest" description="Disordered" evidence="7">
    <location>
        <begin position="112"/>
        <end position="140"/>
    </location>
</feature>
<evidence type="ECO:0000313" key="11">
    <source>
        <dbReference type="Proteomes" id="UP001161409"/>
    </source>
</evidence>
<dbReference type="Gene3D" id="1.10.10.10">
    <property type="entry name" value="Winged helix-like DNA-binding domain superfamily/Winged helix DNA-binding domain"/>
    <property type="match status" value="1"/>
</dbReference>
<dbReference type="InterPro" id="IPR000838">
    <property type="entry name" value="RNA_pol_sigma70_ECF_CS"/>
</dbReference>
<evidence type="ECO:0000256" key="1">
    <source>
        <dbReference type="ARBA" id="ARBA00010641"/>
    </source>
</evidence>
<feature type="domain" description="RNA polymerase sigma-70 region 2" evidence="8">
    <location>
        <begin position="48"/>
        <end position="115"/>
    </location>
</feature>
<reference evidence="10" key="2">
    <citation type="submission" date="2023-01" db="EMBL/GenBank/DDBJ databases">
        <title>Draft genome sequence of Sneathiella chinensis strain NBRC 103408.</title>
        <authorList>
            <person name="Sun Q."/>
            <person name="Mori K."/>
        </authorList>
    </citation>
    <scope>NUCLEOTIDE SEQUENCE</scope>
    <source>
        <strain evidence="10">NBRC 103408</strain>
    </source>
</reference>
<evidence type="ECO:0000256" key="3">
    <source>
        <dbReference type="ARBA" id="ARBA00023082"/>
    </source>
</evidence>
<dbReference type="Proteomes" id="UP001161409">
    <property type="component" value="Unassembled WGS sequence"/>
</dbReference>
<dbReference type="InterPro" id="IPR007627">
    <property type="entry name" value="RNA_pol_sigma70_r2"/>
</dbReference>
<keyword evidence="5 6" id="KW-0804">Transcription</keyword>
<dbReference type="InterPro" id="IPR039425">
    <property type="entry name" value="RNA_pol_sigma-70-like"/>
</dbReference>
<dbReference type="InterPro" id="IPR036388">
    <property type="entry name" value="WH-like_DNA-bd_sf"/>
</dbReference>
<dbReference type="PROSITE" id="PS01063">
    <property type="entry name" value="SIGMA70_ECF"/>
    <property type="match status" value="1"/>
</dbReference>
<comment type="similarity">
    <text evidence="1 6">Belongs to the sigma-70 factor family. ECF subfamily.</text>
</comment>
<keyword evidence="11" id="KW-1185">Reference proteome</keyword>
<protein>
    <recommendedName>
        <fullName evidence="6">RNA polymerase sigma factor</fullName>
    </recommendedName>
</protein>
<keyword evidence="4 6" id="KW-0238">DNA-binding</keyword>
<accession>A0ABQ5U233</accession>
<gene>
    <name evidence="10" type="ORF">GCM10007924_11600</name>
</gene>
<dbReference type="InterPro" id="IPR013249">
    <property type="entry name" value="RNA_pol_sigma70_r4_t2"/>
</dbReference>
<dbReference type="InterPro" id="IPR013325">
    <property type="entry name" value="RNA_pol_sigma_r2"/>
</dbReference>
<evidence type="ECO:0000256" key="2">
    <source>
        <dbReference type="ARBA" id="ARBA00023015"/>
    </source>
</evidence>
<evidence type="ECO:0000256" key="6">
    <source>
        <dbReference type="RuleBase" id="RU000716"/>
    </source>
</evidence>
<evidence type="ECO:0000259" key="8">
    <source>
        <dbReference type="Pfam" id="PF04542"/>
    </source>
</evidence>
<dbReference type="PANTHER" id="PTHR43133:SF62">
    <property type="entry name" value="RNA POLYMERASE SIGMA FACTOR SIGZ"/>
    <property type="match status" value="1"/>
</dbReference>
<dbReference type="CDD" id="cd06171">
    <property type="entry name" value="Sigma70_r4"/>
    <property type="match status" value="1"/>
</dbReference>
<feature type="domain" description="RNA polymerase sigma factor 70 region 4 type 2" evidence="9">
    <location>
        <begin position="145"/>
        <end position="193"/>
    </location>
</feature>
<evidence type="ECO:0000256" key="7">
    <source>
        <dbReference type="SAM" id="MobiDB-lite"/>
    </source>
</evidence>
<keyword evidence="3 6" id="KW-0731">Sigma factor</keyword>
<evidence type="ECO:0000256" key="4">
    <source>
        <dbReference type="ARBA" id="ARBA00023125"/>
    </source>
</evidence>
<dbReference type="EMBL" id="BSNF01000001">
    <property type="protein sequence ID" value="GLQ05939.1"/>
    <property type="molecule type" value="Genomic_DNA"/>
</dbReference>
<reference evidence="10" key="1">
    <citation type="journal article" date="2014" name="Int. J. Syst. Evol. Microbiol.">
        <title>Complete genome of a new Firmicutes species belonging to the dominant human colonic microbiota ('Ruminococcus bicirculans') reveals two chromosomes and a selective capacity to utilize plant glucans.</title>
        <authorList>
            <consortium name="NISC Comparative Sequencing Program"/>
            <person name="Wegmann U."/>
            <person name="Louis P."/>
            <person name="Goesmann A."/>
            <person name="Henrissat B."/>
            <person name="Duncan S.H."/>
            <person name="Flint H.J."/>
        </authorList>
    </citation>
    <scope>NUCLEOTIDE SEQUENCE</scope>
    <source>
        <strain evidence="10">NBRC 103408</strain>
    </source>
</reference>
<keyword evidence="2 6" id="KW-0805">Transcription regulation</keyword>
<feature type="region of interest" description="Disordered" evidence="7">
    <location>
        <begin position="1"/>
        <end position="25"/>
    </location>
</feature>
<dbReference type="NCBIfam" id="TIGR02937">
    <property type="entry name" value="sigma70-ECF"/>
    <property type="match status" value="1"/>
</dbReference>
<dbReference type="SUPFAM" id="SSF88946">
    <property type="entry name" value="Sigma2 domain of RNA polymerase sigma factors"/>
    <property type="match status" value="1"/>
</dbReference>
<dbReference type="InterPro" id="IPR013324">
    <property type="entry name" value="RNA_pol_sigma_r3/r4-like"/>
</dbReference>
<name>A0ABQ5U233_9PROT</name>
<evidence type="ECO:0000313" key="10">
    <source>
        <dbReference type="EMBL" id="GLQ05939.1"/>
    </source>
</evidence>
<dbReference type="PANTHER" id="PTHR43133">
    <property type="entry name" value="RNA POLYMERASE ECF-TYPE SIGMA FACTO"/>
    <property type="match status" value="1"/>
</dbReference>
<dbReference type="Gene3D" id="1.10.1740.10">
    <property type="match status" value="1"/>
</dbReference>
<sequence>MLREFHYMTPPEGISGKTETPQEKQGGLSADLCELGATGSRDAFARIFAEMAPRLRAFMLKNGLGASAAEEVLQETLLRVWRKAHLFDPEKSSASTWIHTIARNVKIDRLRKEARPEPDPEDPSFIPAAPETGEENMARKQDSALIRKAMSVLPPEQLRIITMSFYEEKSHGEIAEELGVPLGTVKSRIRLAFGKIRAEVEKMQ</sequence>
<proteinExistence type="inferred from homology"/>
<comment type="caution">
    <text evidence="10">The sequence shown here is derived from an EMBL/GenBank/DDBJ whole genome shotgun (WGS) entry which is preliminary data.</text>
</comment>
<dbReference type="InterPro" id="IPR014284">
    <property type="entry name" value="RNA_pol_sigma-70_dom"/>
</dbReference>
<organism evidence="10 11">
    <name type="scientific">Sneathiella chinensis</name>
    <dbReference type="NCBI Taxonomy" id="349750"/>
    <lineage>
        <taxon>Bacteria</taxon>
        <taxon>Pseudomonadati</taxon>
        <taxon>Pseudomonadota</taxon>
        <taxon>Alphaproteobacteria</taxon>
        <taxon>Sneathiellales</taxon>
        <taxon>Sneathiellaceae</taxon>
        <taxon>Sneathiella</taxon>
    </lineage>
</organism>
<dbReference type="Pfam" id="PF08281">
    <property type="entry name" value="Sigma70_r4_2"/>
    <property type="match status" value="1"/>
</dbReference>
<dbReference type="Pfam" id="PF04542">
    <property type="entry name" value="Sigma70_r2"/>
    <property type="match status" value="1"/>
</dbReference>